<feature type="compositionally biased region" description="Low complexity" evidence="1">
    <location>
        <begin position="61"/>
        <end position="81"/>
    </location>
</feature>
<feature type="region of interest" description="Disordered" evidence="1">
    <location>
        <begin position="58"/>
        <end position="81"/>
    </location>
</feature>
<name>A0ABQ5E6I9_9ASTR</name>
<accession>A0ABQ5E6I9</accession>
<proteinExistence type="predicted"/>
<dbReference type="EMBL" id="BQNB010015988">
    <property type="protein sequence ID" value="GJT46469.1"/>
    <property type="molecule type" value="Genomic_DNA"/>
</dbReference>
<feature type="compositionally biased region" description="Basic and acidic residues" evidence="1">
    <location>
        <begin position="9"/>
        <end position="19"/>
    </location>
</feature>
<feature type="region of interest" description="Disordered" evidence="1">
    <location>
        <begin position="1"/>
        <end position="35"/>
    </location>
</feature>
<evidence type="ECO:0000313" key="3">
    <source>
        <dbReference type="Proteomes" id="UP001151760"/>
    </source>
</evidence>
<sequence length="105" mass="10914">MSQVVASFVRKEEKKKGNEGEEQPTATDGYGPTAIPMMTPIDVNKVTKVTVGITEVTGVANNTGNGSSVNPTTTTGPSSPTSVYSGMFFEVVSEIPSSPDKNGSE</sequence>
<keyword evidence="3" id="KW-1185">Reference proteome</keyword>
<dbReference type="Proteomes" id="UP001151760">
    <property type="component" value="Unassembled WGS sequence"/>
</dbReference>
<reference evidence="2" key="2">
    <citation type="submission" date="2022-01" db="EMBL/GenBank/DDBJ databases">
        <authorList>
            <person name="Yamashiro T."/>
            <person name="Shiraishi A."/>
            <person name="Satake H."/>
            <person name="Nakayama K."/>
        </authorList>
    </citation>
    <scope>NUCLEOTIDE SEQUENCE</scope>
</reference>
<organism evidence="2 3">
    <name type="scientific">Tanacetum coccineum</name>
    <dbReference type="NCBI Taxonomy" id="301880"/>
    <lineage>
        <taxon>Eukaryota</taxon>
        <taxon>Viridiplantae</taxon>
        <taxon>Streptophyta</taxon>
        <taxon>Embryophyta</taxon>
        <taxon>Tracheophyta</taxon>
        <taxon>Spermatophyta</taxon>
        <taxon>Magnoliopsida</taxon>
        <taxon>eudicotyledons</taxon>
        <taxon>Gunneridae</taxon>
        <taxon>Pentapetalae</taxon>
        <taxon>asterids</taxon>
        <taxon>campanulids</taxon>
        <taxon>Asterales</taxon>
        <taxon>Asteraceae</taxon>
        <taxon>Asteroideae</taxon>
        <taxon>Anthemideae</taxon>
        <taxon>Anthemidinae</taxon>
        <taxon>Tanacetum</taxon>
    </lineage>
</organism>
<protein>
    <submittedName>
        <fullName evidence="2">Uncharacterized protein</fullName>
    </submittedName>
</protein>
<evidence type="ECO:0000256" key="1">
    <source>
        <dbReference type="SAM" id="MobiDB-lite"/>
    </source>
</evidence>
<gene>
    <name evidence="2" type="ORF">Tco_0955184</name>
</gene>
<evidence type="ECO:0000313" key="2">
    <source>
        <dbReference type="EMBL" id="GJT46469.1"/>
    </source>
</evidence>
<reference evidence="2" key="1">
    <citation type="journal article" date="2022" name="Int. J. Mol. Sci.">
        <title>Draft Genome of Tanacetum Coccineum: Genomic Comparison of Closely Related Tanacetum-Family Plants.</title>
        <authorList>
            <person name="Yamashiro T."/>
            <person name="Shiraishi A."/>
            <person name="Nakayama K."/>
            <person name="Satake H."/>
        </authorList>
    </citation>
    <scope>NUCLEOTIDE SEQUENCE</scope>
</reference>
<comment type="caution">
    <text evidence="2">The sequence shown here is derived from an EMBL/GenBank/DDBJ whole genome shotgun (WGS) entry which is preliminary data.</text>
</comment>